<feature type="transmembrane region" description="Helical" evidence="5">
    <location>
        <begin position="39"/>
        <end position="58"/>
    </location>
</feature>
<dbReference type="EMBL" id="UOFI01000167">
    <property type="protein sequence ID" value="VAW69507.1"/>
    <property type="molecule type" value="Genomic_DNA"/>
</dbReference>
<dbReference type="InterPro" id="IPR051533">
    <property type="entry name" value="WaaL-like"/>
</dbReference>
<evidence type="ECO:0000259" key="6">
    <source>
        <dbReference type="Pfam" id="PF04932"/>
    </source>
</evidence>
<evidence type="ECO:0000256" key="4">
    <source>
        <dbReference type="ARBA" id="ARBA00023136"/>
    </source>
</evidence>
<dbReference type="AlphaFoldDB" id="A0A3B0Y1N7"/>
<reference evidence="7" key="1">
    <citation type="submission" date="2018-06" db="EMBL/GenBank/DDBJ databases">
        <authorList>
            <person name="Zhirakovskaya E."/>
        </authorList>
    </citation>
    <scope>NUCLEOTIDE SEQUENCE</scope>
</reference>
<comment type="subcellular location">
    <subcellularLocation>
        <location evidence="1">Membrane</location>
        <topology evidence="1">Multi-pass membrane protein</topology>
    </subcellularLocation>
</comment>
<keyword evidence="2 5" id="KW-0812">Transmembrane</keyword>
<evidence type="ECO:0000256" key="1">
    <source>
        <dbReference type="ARBA" id="ARBA00004141"/>
    </source>
</evidence>
<feature type="transmembrane region" description="Helical" evidence="5">
    <location>
        <begin position="185"/>
        <end position="201"/>
    </location>
</feature>
<feature type="transmembrane region" description="Helical" evidence="5">
    <location>
        <begin position="338"/>
        <end position="362"/>
    </location>
</feature>
<gene>
    <name evidence="7" type="ORF">MNBD_GAMMA09-2896</name>
</gene>
<keyword evidence="3 5" id="KW-1133">Transmembrane helix</keyword>
<dbReference type="GO" id="GO:0016020">
    <property type="term" value="C:membrane"/>
    <property type="evidence" value="ECO:0007669"/>
    <property type="project" value="UniProtKB-SubCell"/>
</dbReference>
<feature type="transmembrane region" description="Helical" evidence="5">
    <location>
        <begin position="374"/>
        <end position="392"/>
    </location>
</feature>
<evidence type="ECO:0000313" key="7">
    <source>
        <dbReference type="EMBL" id="VAW69507.1"/>
    </source>
</evidence>
<organism evidence="7">
    <name type="scientific">hydrothermal vent metagenome</name>
    <dbReference type="NCBI Taxonomy" id="652676"/>
    <lineage>
        <taxon>unclassified sequences</taxon>
        <taxon>metagenomes</taxon>
        <taxon>ecological metagenomes</taxon>
    </lineage>
</organism>
<evidence type="ECO:0000256" key="3">
    <source>
        <dbReference type="ARBA" id="ARBA00022989"/>
    </source>
</evidence>
<protein>
    <recommendedName>
        <fullName evidence="6">O-antigen ligase-related domain-containing protein</fullName>
    </recommendedName>
</protein>
<dbReference type="PANTHER" id="PTHR37422">
    <property type="entry name" value="TEICHURONIC ACID BIOSYNTHESIS PROTEIN TUAE"/>
    <property type="match status" value="1"/>
</dbReference>
<sequence>MKAWTSFVVKDRGKLDFSVIFISISLVVYPATLLSVPKINGLIFALFSIAGLFFLFANRHKSAQNSRDEALFYSAVILFFFSTLLITMYGGFVYKVLGKYIHLLLAIPVYIYLRQSGVKLFSLWFGLVIGSIASAGVAIYDVWVLHIPRAQGFNNAIIFGNLSLVMGCMSMAGFGWFIQRANWQVIFPVFALTCGVLASVLSGTRGGWVAVPVIIVVLFWYIKPHFSLKQQSLAVMLLFVFLGAMYLLPQTGISNQIDRTVESIQQYTDTSEHSMRRVTSVSARLDMWQASWNMFIDNPILGVGWGHYAEQAKLQADQGLFNKKAILFDHPHSEYFSALANGGSLGFISLMLLFLIPAWLFIKTIKQGKSADTRRLALAGLVLVVSYMVFGLTEPMLYRSRSVNFFAFYLAVFMAAIYQENNKGVSR</sequence>
<dbReference type="PANTHER" id="PTHR37422:SF17">
    <property type="entry name" value="O-ANTIGEN LIGASE"/>
    <property type="match status" value="1"/>
</dbReference>
<dbReference type="Pfam" id="PF04932">
    <property type="entry name" value="Wzy_C"/>
    <property type="match status" value="1"/>
</dbReference>
<feature type="transmembrane region" description="Helical" evidence="5">
    <location>
        <begin position="207"/>
        <end position="222"/>
    </location>
</feature>
<proteinExistence type="predicted"/>
<name>A0A3B0Y1N7_9ZZZZ</name>
<feature type="transmembrane region" description="Helical" evidence="5">
    <location>
        <begin position="96"/>
        <end position="113"/>
    </location>
</feature>
<feature type="transmembrane region" description="Helical" evidence="5">
    <location>
        <begin position="156"/>
        <end position="178"/>
    </location>
</feature>
<keyword evidence="4 5" id="KW-0472">Membrane</keyword>
<feature type="transmembrane region" description="Helical" evidence="5">
    <location>
        <begin position="234"/>
        <end position="253"/>
    </location>
</feature>
<feature type="transmembrane region" description="Helical" evidence="5">
    <location>
        <begin position="398"/>
        <end position="418"/>
    </location>
</feature>
<feature type="domain" description="O-antigen ligase-related" evidence="6">
    <location>
        <begin position="191"/>
        <end position="350"/>
    </location>
</feature>
<evidence type="ECO:0000256" key="5">
    <source>
        <dbReference type="SAM" id="Phobius"/>
    </source>
</evidence>
<evidence type="ECO:0000256" key="2">
    <source>
        <dbReference type="ARBA" id="ARBA00022692"/>
    </source>
</evidence>
<dbReference type="InterPro" id="IPR007016">
    <property type="entry name" value="O-antigen_ligase-rel_domated"/>
</dbReference>
<accession>A0A3B0Y1N7</accession>
<feature type="transmembrane region" description="Helical" evidence="5">
    <location>
        <begin position="70"/>
        <end position="90"/>
    </location>
</feature>
<feature type="transmembrane region" description="Helical" evidence="5">
    <location>
        <begin position="15"/>
        <end position="33"/>
    </location>
</feature>
<feature type="transmembrane region" description="Helical" evidence="5">
    <location>
        <begin position="120"/>
        <end position="144"/>
    </location>
</feature>